<dbReference type="AlphaFoldDB" id="A0A1I1UZQ9"/>
<evidence type="ECO:0008006" key="5">
    <source>
        <dbReference type="Google" id="ProtNLM"/>
    </source>
</evidence>
<dbReference type="Gene3D" id="1.25.40.10">
    <property type="entry name" value="Tetratricopeptide repeat domain"/>
    <property type="match status" value="1"/>
</dbReference>
<organism evidence="3 4">
    <name type="scientific">Thiohalospira halophila DSM 15071</name>
    <dbReference type="NCBI Taxonomy" id="1123397"/>
    <lineage>
        <taxon>Bacteria</taxon>
        <taxon>Pseudomonadati</taxon>
        <taxon>Pseudomonadota</taxon>
        <taxon>Gammaproteobacteria</taxon>
        <taxon>Thiohalospirales</taxon>
        <taxon>Thiohalospiraceae</taxon>
        <taxon>Thiohalospira</taxon>
    </lineage>
</organism>
<accession>A0A1I1UZQ9</accession>
<keyword evidence="4" id="KW-1185">Reference proteome</keyword>
<evidence type="ECO:0000256" key="2">
    <source>
        <dbReference type="SAM" id="SignalP"/>
    </source>
</evidence>
<dbReference type="OrthoDB" id="9769023at2"/>
<gene>
    <name evidence="3" type="ORF">SAMN05660831_02234</name>
</gene>
<protein>
    <recommendedName>
        <fullName evidence="5">Tetratricopeptide repeat-containing protein</fullName>
    </recommendedName>
</protein>
<proteinExistence type="predicted"/>
<dbReference type="InterPro" id="IPR011990">
    <property type="entry name" value="TPR-like_helical_dom_sf"/>
</dbReference>
<evidence type="ECO:0000256" key="1">
    <source>
        <dbReference type="SAM" id="MobiDB-lite"/>
    </source>
</evidence>
<dbReference type="Proteomes" id="UP000198611">
    <property type="component" value="Unassembled WGS sequence"/>
</dbReference>
<evidence type="ECO:0000313" key="3">
    <source>
        <dbReference type="EMBL" id="SFD75218.1"/>
    </source>
</evidence>
<keyword evidence="2" id="KW-0732">Signal</keyword>
<name>A0A1I1UZQ9_9GAMM</name>
<evidence type="ECO:0000313" key="4">
    <source>
        <dbReference type="Proteomes" id="UP000198611"/>
    </source>
</evidence>
<feature type="region of interest" description="Disordered" evidence="1">
    <location>
        <begin position="553"/>
        <end position="577"/>
    </location>
</feature>
<dbReference type="STRING" id="1123397.SAMN05660831_02234"/>
<dbReference type="EMBL" id="FOMJ01000008">
    <property type="protein sequence ID" value="SFD75218.1"/>
    <property type="molecule type" value="Genomic_DNA"/>
</dbReference>
<reference evidence="3 4" key="1">
    <citation type="submission" date="2016-10" db="EMBL/GenBank/DDBJ databases">
        <authorList>
            <person name="de Groot N.N."/>
        </authorList>
    </citation>
    <scope>NUCLEOTIDE SEQUENCE [LARGE SCALE GENOMIC DNA]</scope>
    <source>
        <strain evidence="3 4">HL3</strain>
    </source>
</reference>
<dbReference type="RefSeq" id="WP_093428855.1">
    <property type="nucleotide sequence ID" value="NZ_FOMJ01000008.1"/>
</dbReference>
<feature type="chain" id="PRO_5011612165" description="Tetratricopeptide repeat-containing protein" evidence="2">
    <location>
        <begin position="25"/>
        <end position="577"/>
    </location>
</feature>
<dbReference type="SUPFAM" id="SSF81901">
    <property type="entry name" value="HCP-like"/>
    <property type="match status" value="1"/>
</dbReference>
<feature type="signal peptide" evidence="2">
    <location>
        <begin position="1"/>
        <end position="24"/>
    </location>
</feature>
<sequence length="577" mass="63883">MFSKALRRLGAFASLLYLSGCATYGDGLNQTLQQVETGQYEQASQTLDKALEPEGDDKLLYHLELGTIQHLAGNYEASNAELEKAHEHADTMNTDSAGDYLAAAMANPRHTTYRGNDVERVYINYYKALNYLMLAQGAQSASERSGHLESAQVEIRRLDNTLSSISFEEGNYEQVKEEEEKTFAKLMDLFSKFRGNWLDEDWLVFREDAYARYLAGVMYEKAGNFDDARIAYQKAAKTYESGYDEQYDLGGDMIQRAWFDTIRMMRRGGGWDGEWQRFAEDKLSGGWRERLRNQDPEAAQLVVIQHLGLVPQRREMNLHLTANPDQKALMLEPVLTGTEREKRDQRSWFFLLYGDKGVMDMLDGFQEGGLYGVAETVSRKTVTLGPAWDMAAELRIPQAIGSSGIRVTVPYYAPLRDRAGSSQLAVNGEVVNEFRRAESMYQLFLQNQLLNAGSDLNSAMARATLKNVLAFEGGNAAGGGLGGMLAKAAASGTSAAETRNWLTLPYGIRVSRVPLEPGEYQVGINTTFGSGGVTQSHRQVELEPGEVRVLTERTIQGAGGPGGPQEKGLKTATAPAD</sequence>